<protein>
    <recommendedName>
        <fullName evidence="10">Polymerase nucleotidyl transferase domain-containing protein</fullName>
    </recommendedName>
</protein>
<dbReference type="InterPro" id="IPR052038">
    <property type="entry name" value="Type-VII_TA_antitoxin"/>
</dbReference>
<keyword evidence="12" id="KW-1185">Reference proteome</keyword>
<dbReference type="Pfam" id="PF01909">
    <property type="entry name" value="NTP_transf_2"/>
    <property type="match status" value="1"/>
</dbReference>
<keyword evidence="7" id="KW-0067">ATP-binding</keyword>
<dbReference type="InterPro" id="IPR002934">
    <property type="entry name" value="Polymerase_NTP_transf_dom"/>
</dbReference>
<evidence type="ECO:0000256" key="7">
    <source>
        <dbReference type="ARBA" id="ARBA00022840"/>
    </source>
</evidence>
<dbReference type="PANTHER" id="PTHR33571">
    <property type="entry name" value="SSL8005 PROTEIN"/>
    <property type="match status" value="1"/>
</dbReference>
<reference evidence="11 12" key="1">
    <citation type="journal article" date="2014" name="Nature">
        <title>An environmental bacterial taxon with a large and distinct metabolic repertoire.</title>
        <authorList>
            <person name="Wilson M.C."/>
            <person name="Mori T."/>
            <person name="Ruckert C."/>
            <person name="Uria A.R."/>
            <person name="Helf M.J."/>
            <person name="Takada K."/>
            <person name="Gernert C."/>
            <person name="Steffens U.A."/>
            <person name="Heycke N."/>
            <person name="Schmitt S."/>
            <person name="Rinke C."/>
            <person name="Helfrich E.J."/>
            <person name="Brachmann A.O."/>
            <person name="Gurgui C."/>
            <person name="Wakimoto T."/>
            <person name="Kracht M."/>
            <person name="Crusemann M."/>
            <person name="Hentschel U."/>
            <person name="Abe I."/>
            <person name="Matsunaga S."/>
            <person name="Kalinowski J."/>
            <person name="Takeyama H."/>
            <person name="Piel J."/>
        </authorList>
    </citation>
    <scope>NUCLEOTIDE SEQUENCE [LARGE SCALE GENOMIC DNA]</scope>
    <source>
        <strain evidence="12">TSY2</strain>
    </source>
</reference>
<keyword evidence="8" id="KW-0460">Magnesium</keyword>
<dbReference type="Gene3D" id="3.30.460.10">
    <property type="entry name" value="Beta Polymerase, domain 2"/>
    <property type="match status" value="1"/>
</dbReference>
<evidence type="ECO:0000256" key="8">
    <source>
        <dbReference type="ARBA" id="ARBA00022842"/>
    </source>
</evidence>
<dbReference type="GO" id="GO:0005524">
    <property type="term" value="F:ATP binding"/>
    <property type="evidence" value="ECO:0007669"/>
    <property type="project" value="UniProtKB-KW"/>
</dbReference>
<accession>W4M4J6</accession>
<dbReference type="GO" id="GO:0046872">
    <property type="term" value="F:metal ion binding"/>
    <property type="evidence" value="ECO:0007669"/>
    <property type="project" value="UniProtKB-KW"/>
</dbReference>
<organism evidence="11 12">
    <name type="scientific">Candidatus Entotheonella gemina</name>
    <dbReference type="NCBI Taxonomy" id="1429439"/>
    <lineage>
        <taxon>Bacteria</taxon>
        <taxon>Pseudomonadati</taxon>
        <taxon>Nitrospinota/Tectimicrobiota group</taxon>
        <taxon>Candidatus Tectimicrobiota</taxon>
        <taxon>Candidatus Entotheonellia</taxon>
        <taxon>Candidatus Entotheonellales</taxon>
        <taxon>Candidatus Entotheonellaceae</taxon>
        <taxon>Candidatus Entotheonella</taxon>
    </lineage>
</organism>
<evidence type="ECO:0000256" key="2">
    <source>
        <dbReference type="ARBA" id="ARBA00022649"/>
    </source>
</evidence>
<evidence type="ECO:0000256" key="1">
    <source>
        <dbReference type="ARBA" id="ARBA00001946"/>
    </source>
</evidence>
<keyword evidence="4" id="KW-0548">Nucleotidyltransferase</keyword>
<dbReference type="AlphaFoldDB" id="W4M4J6"/>
<evidence type="ECO:0000256" key="9">
    <source>
        <dbReference type="ARBA" id="ARBA00038276"/>
    </source>
</evidence>
<evidence type="ECO:0000313" key="12">
    <source>
        <dbReference type="Proteomes" id="UP000019140"/>
    </source>
</evidence>
<dbReference type="Proteomes" id="UP000019140">
    <property type="component" value="Unassembled WGS sequence"/>
</dbReference>
<dbReference type="GO" id="GO:0016779">
    <property type="term" value="F:nucleotidyltransferase activity"/>
    <property type="evidence" value="ECO:0007669"/>
    <property type="project" value="UniProtKB-KW"/>
</dbReference>
<feature type="domain" description="Polymerase nucleotidyl transferase" evidence="10">
    <location>
        <begin position="24"/>
        <end position="76"/>
    </location>
</feature>
<keyword evidence="5" id="KW-0479">Metal-binding</keyword>
<dbReference type="EMBL" id="AZHX01001043">
    <property type="protein sequence ID" value="ETX05108.1"/>
    <property type="molecule type" value="Genomic_DNA"/>
</dbReference>
<keyword evidence="3" id="KW-0808">Transferase</keyword>
<evidence type="ECO:0000259" key="10">
    <source>
        <dbReference type="Pfam" id="PF01909"/>
    </source>
</evidence>
<name>W4M4J6_9BACT</name>
<evidence type="ECO:0000256" key="3">
    <source>
        <dbReference type="ARBA" id="ARBA00022679"/>
    </source>
</evidence>
<keyword evidence="2" id="KW-1277">Toxin-antitoxin system</keyword>
<sequence>MAVSTSVRNKRDDILCIATAYGASNVRIFGAVARGEDGPESDIDVLIDLESGRSLLDIVAIKQELEDLLGRKVDVLSI</sequence>
<evidence type="ECO:0000313" key="11">
    <source>
        <dbReference type="EMBL" id="ETX05108.1"/>
    </source>
</evidence>
<dbReference type="PANTHER" id="PTHR33571:SF12">
    <property type="entry name" value="BSL3053 PROTEIN"/>
    <property type="match status" value="1"/>
</dbReference>
<evidence type="ECO:0000256" key="6">
    <source>
        <dbReference type="ARBA" id="ARBA00022741"/>
    </source>
</evidence>
<keyword evidence="6" id="KW-0547">Nucleotide-binding</keyword>
<feature type="non-terminal residue" evidence="11">
    <location>
        <position position="78"/>
    </location>
</feature>
<gene>
    <name evidence="11" type="ORF">ETSY2_24930</name>
</gene>
<comment type="similarity">
    <text evidence="9">Belongs to the MntA antitoxin family.</text>
</comment>
<dbReference type="CDD" id="cd05403">
    <property type="entry name" value="NT_KNTase_like"/>
    <property type="match status" value="1"/>
</dbReference>
<evidence type="ECO:0000256" key="4">
    <source>
        <dbReference type="ARBA" id="ARBA00022695"/>
    </source>
</evidence>
<proteinExistence type="inferred from homology"/>
<dbReference type="HOGENOM" id="CLU_130257_10_2_7"/>
<comment type="cofactor">
    <cofactor evidence="1">
        <name>Mg(2+)</name>
        <dbReference type="ChEBI" id="CHEBI:18420"/>
    </cofactor>
</comment>
<dbReference type="SUPFAM" id="SSF81301">
    <property type="entry name" value="Nucleotidyltransferase"/>
    <property type="match status" value="1"/>
</dbReference>
<comment type="caution">
    <text evidence="11">The sequence shown here is derived from an EMBL/GenBank/DDBJ whole genome shotgun (WGS) entry which is preliminary data.</text>
</comment>
<dbReference type="InterPro" id="IPR043519">
    <property type="entry name" value="NT_sf"/>
</dbReference>
<evidence type="ECO:0000256" key="5">
    <source>
        <dbReference type="ARBA" id="ARBA00022723"/>
    </source>
</evidence>